<feature type="domain" description="HTH marR-type" evidence="4">
    <location>
        <begin position="6"/>
        <end position="143"/>
    </location>
</feature>
<dbReference type="GO" id="GO:0003677">
    <property type="term" value="F:DNA binding"/>
    <property type="evidence" value="ECO:0007669"/>
    <property type="project" value="UniProtKB-KW"/>
</dbReference>
<gene>
    <name evidence="5" type="ORF">Ga0123461_0672</name>
</gene>
<protein>
    <submittedName>
        <fullName evidence="5">Transcriptional regulator, MarR family</fullName>
    </submittedName>
</protein>
<evidence type="ECO:0000256" key="3">
    <source>
        <dbReference type="ARBA" id="ARBA00023163"/>
    </source>
</evidence>
<dbReference type="InterPro" id="IPR036390">
    <property type="entry name" value="WH_DNA-bd_sf"/>
</dbReference>
<evidence type="ECO:0000256" key="1">
    <source>
        <dbReference type="ARBA" id="ARBA00023015"/>
    </source>
</evidence>
<keyword evidence="3" id="KW-0804">Transcription</keyword>
<reference evidence="5 6" key="1">
    <citation type="submission" date="2016-12" db="EMBL/GenBank/DDBJ databases">
        <title>Isolation and genomic insights into novel planktonic Zetaproteobacteria from stratified waters of the Chesapeake Bay.</title>
        <authorList>
            <person name="McAllister S.M."/>
            <person name="Kato S."/>
            <person name="Chan C.S."/>
            <person name="Chiu B.K."/>
            <person name="Field E.K."/>
        </authorList>
    </citation>
    <scope>NUCLEOTIDE SEQUENCE [LARGE SCALE GENOMIC DNA]</scope>
    <source>
        <strain evidence="5 6">CP-5</strain>
    </source>
</reference>
<dbReference type="SMART" id="SM00347">
    <property type="entry name" value="HTH_MARR"/>
    <property type="match status" value="1"/>
</dbReference>
<dbReference type="SUPFAM" id="SSF46785">
    <property type="entry name" value="Winged helix' DNA-binding domain"/>
    <property type="match status" value="1"/>
</dbReference>
<dbReference type="PRINTS" id="PR00598">
    <property type="entry name" value="HTHMARR"/>
</dbReference>
<evidence type="ECO:0000259" key="4">
    <source>
        <dbReference type="PROSITE" id="PS50995"/>
    </source>
</evidence>
<dbReference type="PANTHER" id="PTHR42756">
    <property type="entry name" value="TRANSCRIPTIONAL REGULATOR, MARR"/>
    <property type="match status" value="1"/>
</dbReference>
<evidence type="ECO:0000313" key="5">
    <source>
        <dbReference type="EMBL" id="ATX79098.1"/>
    </source>
</evidence>
<dbReference type="PANTHER" id="PTHR42756:SF1">
    <property type="entry name" value="TRANSCRIPTIONAL REPRESSOR OF EMRAB OPERON"/>
    <property type="match status" value="1"/>
</dbReference>
<dbReference type="Gene3D" id="1.10.10.10">
    <property type="entry name" value="Winged helix-like DNA-binding domain superfamily/Winged helix DNA-binding domain"/>
    <property type="match status" value="1"/>
</dbReference>
<dbReference type="AlphaFoldDB" id="A0A2K8KW69"/>
<keyword evidence="2" id="KW-0238">DNA-binding</keyword>
<proteinExistence type="predicted"/>
<sequence length="151" mass="16897">MPKRFEDGLGYLVHHLMYALRQTLAEQCASSGYPITADELGVVMMVHQSGSEMGLTQKQLADMLAKDKAVITRLLNSLSSKDLVVRSVDEKDRRVVRVCLTGRGMQAAEKLYPKLVEVLSQAYSDISEEEFLLTHDVLTRMLNNVRGISPE</sequence>
<evidence type="ECO:0000256" key="2">
    <source>
        <dbReference type="ARBA" id="ARBA00023125"/>
    </source>
</evidence>
<dbReference type="EMBL" id="CP018799">
    <property type="protein sequence ID" value="ATX79098.1"/>
    <property type="molecule type" value="Genomic_DNA"/>
</dbReference>
<keyword evidence="6" id="KW-1185">Reference proteome</keyword>
<keyword evidence="1" id="KW-0805">Transcription regulation</keyword>
<dbReference type="GO" id="GO:0003700">
    <property type="term" value="F:DNA-binding transcription factor activity"/>
    <property type="evidence" value="ECO:0007669"/>
    <property type="project" value="InterPro"/>
</dbReference>
<accession>A0A2K8KW69</accession>
<dbReference type="Pfam" id="PF12802">
    <property type="entry name" value="MarR_2"/>
    <property type="match status" value="1"/>
</dbReference>
<dbReference type="Proteomes" id="UP000231701">
    <property type="component" value="Chromosome"/>
</dbReference>
<evidence type="ECO:0000313" key="6">
    <source>
        <dbReference type="Proteomes" id="UP000231701"/>
    </source>
</evidence>
<organism evidence="5 6">
    <name type="scientific">Mariprofundus aestuarium</name>
    <dbReference type="NCBI Taxonomy" id="1921086"/>
    <lineage>
        <taxon>Bacteria</taxon>
        <taxon>Pseudomonadati</taxon>
        <taxon>Pseudomonadota</taxon>
        <taxon>Candidatius Mariprofundia</taxon>
        <taxon>Mariprofundales</taxon>
        <taxon>Mariprofundaceae</taxon>
        <taxon>Mariprofundus</taxon>
    </lineage>
</organism>
<dbReference type="InterPro" id="IPR036388">
    <property type="entry name" value="WH-like_DNA-bd_sf"/>
</dbReference>
<dbReference type="PROSITE" id="PS50995">
    <property type="entry name" value="HTH_MARR_2"/>
    <property type="match status" value="1"/>
</dbReference>
<dbReference type="KEGG" id="maes:Ga0123461_0672"/>
<dbReference type="InterPro" id="IPR000835">
    <property type="entry name" value="HTH_MarR-typ"/>
</dbReference>
<name>A0A2K8KW69_MARES</name>